<dbReference type="Proteomes" id="UP000322876">
    <property type="component" value="Unassembled WGS sequence"/>
</dbReference>
<dbReference type="Pfam" id="PF14238">
    <property type="entry name" value="DUF4340"/>
    <property type="match status" value="1"/>
</dbReference>
<reference evidence="2 3" key="1">
    <citation type="submission" date="2019-06" db="EMBL/GenBank/DDBJ databases">
        <title>Genomic insights into carbon and energy metabolism of Deferribacter autotrophicus revealed new metabolic traits in the phylum Deferribacteres.</title>
        <authorList>
            <person name="Slobodkin A.I."/>
            <person name="Slobodkina G.B."/>
            <person name="Allioux M."/>
            <person name="Alain K."/>
            <person name="Jebbar M."/>
            <person name="Shadrin V."/>
            <person name="Kublanov I.V."/>
            <person name="Toshchakov S.V."/>
            <person name="Bonch-Osmolovskaya E.A."/>
        </authorList>
    </citation>
    <scope>NUCLEOTIDE SEQUENCE [LARGE SCALE GENOMIC DNA]</scope>
    <source>
        <strain evidence="2 3">SL50</strain>
    </source>
</reference>
<dbReference type="RefSeq" id="WP_149266317.1">
    <property type="nucleotide sequence ID" value="NZ_VFJB01000005.1"/>
</dbReference>
<proteinExistence type="predicted"/>
<feature type="domain" description="DUF4340" evidence="1">
    <location>
        <begin position="61"/>
        <end position="224"/>
    </location>
</feature>
<evidence type="ECO:0000313" key="3">
    <source>
        <dbReference type="Proteomes" id="UP000322876"/>
    </source>
</evidence>
<dbReference type="OrthoDB" id="2657515at2"/>
<dbReference type="EMBL" id="VFJB01000005">
    <property type="protein sequence ID" value="KAA0257996.1"/>
    <property type="molecule type" value="Genomic_DNA"/>
</dbReference>
<evidence type="ECO:0000313" key="2">
    <source>
        <dbReference type="EMBL" id="KAA0257996.1"/>
    </source>
</evidence>
<dbReference type="AlphaFoldDB" id="A0A5A8F3A4"/>
<gene>
    <name evidence="2" type="ORF">FHQ18_06275</name>
</gene>
<protein>
    <submittedName>
        <fullName evidence="2">DUF4340 domain-containing protein</fullName>
    </submittedName>
</protein>
<dbReference type="InterPro" id="IPR025641">
    <property type="entry name" value="DUF4340"/>
</dbReference>
<organism evidence="2 3">
    <name type="scientific">Deferribacter autotrophicus</name>
    <dbReference type="NCBI Taxonomy" id="500465"/>
    <lineage>
        <taxon>Bacteria</taxon>
        <taxon>Pseudomonadati</taxon>
        <taxon>Deferribacterota</taxon>
        <taxon>Deferribacteres</taxon>
        <taxon>Deferribacterales</taxon>
        <taxon>Deferribacteraceae</taxon>
        <taxon>Deferribacter</taxon>
    </lineage>
</organism>
<keyword evidence="3" id="KW-1185">Reference proteome</keyword>
<comment type="caution">
    <text evidence="2">The sequence shown here is derived from an EMBL/GenBank/DDBJ whole genome shotgun (WGS) entry which is preliminary data.</text>
</comment>
<sequence>MRRKDILFPLIALILVVFYFATGKKNEVKTEYLIDKDINIEKIHYKSDDLDIVLKKKNKKWFLEKPEEWPVNSTLINNLVDKLKDTEVVTTIEKGEEKQYGLDKGEYIELNGKDKNYKIVLGKKDKSYRLQYVKLDGDEKILLVDASFTNYLPLTVNQIKDKTVYSFNDEVVLYDLKFDNESLKVEKNGEIFVLNGKEVAKEKVDELKKLISKLEANTFADDNKLPDSAKKVGYLKVKTSNDEFSFDIYKDKEGDFYIPFKGQVFEIYSFNFDDILDKIKKLVE</sequence>
<evidence type="ECO:0000259" key="1">
    <source>
        <dbReference type="Pfam" id="PF14238"/>
    </source>
</evidence>
<name>A0A5A8F3A4_9BACT</name>
<accession>A0A5A8F3A4</accession>